<evidence type="ECO:0000256" key="1">
    <source>
        <dbReference type="ARBA" id="ARBA00022737"/>
    </source>
</evidence>
<evidence type="ECO:0000313" key="5">
    <source>
        <dbReference type="EMBL" id="KAK0402954.1"/>
    </source>
</evidence>
<dbReference type="PROSITE" id="PS50092">
    <property type="entry name" value="TSP1"/>
    <property type="match status" value="11"/>
</dbReference>
<proteinExistence type="predicted"/>
<keyword evidence="2" id="KW-1015">Disulfide bond</keyword>
<evidence type="ECO:0000256" key="4">
    <source>
        <dbReference type="SAM" id="SignalP"/>
    </source>
</evidence>
<gene>
    <name evidence="5" type="ORF">QR680_016633</name>
</gene>
<keyword evidence="4" id="KW-0732">Signal</keyword>
<feature type="region of interest" description="Disordered" evidence="3">
    <location>
        <begin position="141"/>
        <end position="176"/>
    </location>
</feature>
<accession>A0AA39HDZ2</accession>
<feature type="chain" id="PRO_5041356224" description="Apple domain-containing protein" evidence="4">
    <location>
        <begin position="20"/>
        <end position="1039"/>
    </location>
</feature>
<keyword evidence="1" id="KW-0677">Repeat</keyword>
<dbReference type="Pfam" id="PF00090">
    <property type="entry name" value="TSP_1"/>
    <property type="match status" value="8"/>
</dbReference>
<feature type="region of interest" description="Disordered" evidence="3">
    <location>
        <begin position="693"/>
        <end position="730"/>
    </location>
</feature>
<dbReference type="Gene3D" id="2.20.100.10">
    <property type="entry name" value="Thrombospondin type-1 (TSP1) repeat"/>
    <property type="match status" value="9"/>
</dbReference>
<sequence length="1039" mass="115193">MLRRLSVFVAVLLLLQGECRKICPRKHHSISNSVFFQRVELPSALKCIERCVENIDFCRSAVFVQNDTKHEAGFCHLHSVNSESGTAAHVHPEANLEPISTVFELLERCPSSIAPTEYSFVEQMKPELRRMLESSRGLKDIDASRSSTRRPTIRTETVGVSVGEPETSPRQIGVSGESYVSSPEIFSRPGSAVSLLSPSANPSPIRPAQVLYGGHLRDYRGRAPCPATQGGPCAPKPKCGPPPLPSCGGDEFVEGAEIEEIRQVASAVWSEWVTVSECTVTCGAGKLRRQRFCSNDDASLCQGESQRLEPCDGPPCESWSSWREWTACSASCDRGQRIRVRDCHLASGCPGAAQEREECESEPCPRWREWGAWAKCSRSCGHGVARRSRECNGDGCEGRASEERSCNDRSCGEWALWSEWEQCSRPCGGGKRVRIRNCKNGVDCRGSSEESIACNPEPCPLWTEWSGWSQCSQSCGEDVSRLRRRECRKGALPSSECEGPVQEQGSCSLAPCPVWSEWEEWSSCSVTCGPGQQTRNRRCTGGTNCGGGGGQEIRFCQEVACPYWSQWTDWGGCSVSCGTGFCERSRKCIYTESGTEDLFPGGDDGERGDQSPSDTEEQSQVADPQSHSSVKLKQYKLEVSQSETRRAPKKPLTPCVGSEMERKECFAGLCCGWSTWEHWASCNTGCRQASRRRTRQCVPERDQPGQGSPPLDDHSTIPRGSRPSSALYLSDSPSFSIGQSPLQPIRPTVIHRGQRKKRQVGHPFGVNYASQYAQAPFIGTAAACDCPGDNEQFENCLDGSCASPYAHPQADSEQFCSWSEWADWSPCVGDCPKALRQRTRVCRDGEGFRRRPRFPGFQCECPGDMRQSESCMPSHCRASEDRFIVSRGAFDDDEMCQWSTWSEWSRCGTDFLKQRTRFCTGQKNLVNNCECIGRAFEQTSCTPRVDAHNFPVNATVLERSRKMLQERLKEKNAGDDSCEWNTWSEWSMCSATCGDGERKRKRICPCRSCGGGISKETETCRVTACYSTGSGNRLKNPFD</sequence>
<comment type="caution">
    <text evidence="5">The sequence shown here is derived from an EMBL/GenBank/DDBJ whole genome shotgun (WGS) entry which is preliminary data.</text>
</comment>
<organism evidence="5 6">
    <name type="scientific">Steinernema hermaphroditum</name>
    <dbReference type="NCBI Taxonomy" id="289476"/>
    <lineage>
        <taxon>Eukaryota</taxon>
        <taxon>Metazoa</taxon>
        <taxon>Ecdysozoa</taxon>
        <taxon>Nematoda</taxon>
        <taxon>Chromadorea</taxon>
        <taxon>Rhabditida</taxon>
        <taxon>Tylenchina</taxon>
        <taxon>Panagrolaimomorpha</taxon>
        <taxon>Strongyloidoidea</taxon>
        <taxon>Steinernematidae</taxon>
        <taxon>Steinernema</taxon>
    </lineage>
</organism>
<dbReference type="Proteomes" id="UP001175271">
    <property type="component" value="Unassembled WGS sequence"/>
</dbReference>
<feature type="signal peptide" evidence="4">
    <location>
        <begin position="1"/>
        <end position="19"/>
    </location>
</feature>
<dbReference type="SMART" id="SM00209">
    <property type="entry name" value="TSP1"/>
    <property type="match status" value="11"/>
</dbReference>
<dbReference type="PANTHER" id="PTHR22906:SF47">
    <property type="entry name" value="APPLE DOMAIN-CONTAINING PROTEIN"/>
    <property type="match status" value="1"/>
</dbReference>
<dbReference type="EMBL" id="JAUCMV010000004">
    <property type="protein sequence ID" value="KAK0402954.1"/>
    <property type="molecule type" value="Genomic_DNA"/>
</dbReference>
<name>A0AA39HDZ2_9BILA</name>
<protein>
    <recommendedName>
        <fullName evidence="7">Apple domain-containing protein</fullName>
    </recommendedName>
</protein>
<evidence type="ECO:0000256" key="3">
    <source>
        <dbReference type="SAM" id="MobiDB-lite"/>
    </source>
</evidence>
<feature type="compositionally biased region" description="Polar residues" evidence="3">
    <location>
        <begin position="610"/>
        <end position="628"/>
    </location>
</feature>
<dbReference type="InterPro" id="IPR036383">
    <property type="entry name" value="TSP1_rpt_sf"/>
</dbReference>
<reference evidence="5" key="1">
    <citation type="submission" date="2023-06" db="EMBL/GenBank/DDBJ databases">
        <title>Genomic analysis of the entomopathogenic nematode Steinernema hermaphroditum.</title>
        <authorList>
            <person name="Schwarz E.M."/>
            <person name="Heppert J.K."/>
            <person name="Baniya A."/>
            <person name="Schwartz H.T."/>
            <person name="Tan C.-H."/>
            <person name="Antoshechkin I."/>
            <person name="Sternberg P.W."/>
            <person name="Goodrich-Blair H."/>
            <person name="Dillman A.R."/>
        </authorList>
    </citation>
    <scope>NUCLEOTIDE SEQUENCE</scope>
    <source>
        <strain evidence="5">PS9179</strain>
        <tissue evidence="5">Whole animal</tissue>
    </source>
</reference>
<dbReference type="SUPFAM" id="SSF82895">
    <property type="entry name" value="TSP-1 type 1 repeat"/>
    <property type="match status" value="11"/>
</dbReference>
<keyword evidence="6" id="KW-1185">Reference proteome</keyword>
<dbReference type="PANTHER" id="PTHR22906">
    <property type="entry name" value="PROPERDIN"/>
    <property type="match status" value="1"/>
</dbReference>
<evidence type="ECO:0000313" key="6">
    <source>
        <dbReference type="Proteomes" id="UP001175271"/>
    </source>
</evidence>
<feature type="region of interest" description="Disordered" evidence="3">
    <location>
        <begin position="596"/>
        <end position="628"/>
    </location>
</feature>
<evidence type="ECO:0008006" key="7">
    <source>
        <dbReference type="Google" id="ProtNLM"/>
    </source>
</evidence>
<evidence type="ECO:0000256" key="2">
    <source>
        <dbReference type="ARBA" id="ARBA00023157"/>
    </source>
</evidence>
<dbReference type="InterPro" id="IPR000884">
    <property type="entry name" value="TSP1_rpt"/>
</dbReference>
<dbReference type="AlphaFoldDB" id="A0AA39HDZ2"/>
<dbReference type="InterPro" id="IPR052065">
    <property type="entry name" value="Compl_asym_regulator"/>
</dbReference>